<evidence type="ECO:0000313" key="2">
    <source>
        <dbReference type="Proteomes" id="UP001139308"/>
    </source>
</evidence>
<accession>A0A9X1RXM1</accession>
<organism evidence="1 2">
    <name type="scientific">Paraburkholderia tagetis</name>
    <dbReference type="NCBI Taxonomy" id="2913261"/>
    <lineage>
        <taxon>Bacteria</taxon>
        <taxon>Pseudomonadati</taxon>
        <taxon>Pseudomonadota</taxon>
        <taxon>Betaproteobacteria</taxon>
        <taxon>Burkholderiales</taxon>
        <taxon>Burkholderiaceae</taxon>
        <taxon>Paraburkholderia</taxon>
    </lineage>
</organism>
<dbReference type="Gene3D" id="3.30.160.100">
    <property type="entry name" value="Ribosome hibernation promotion factor-like"/>
    <property type="match status" value="1"/>
</dbReference>
<gene>
    <name evidence="1" type="ORF">L5014_25065</name>
</gene>
<sequence length="397" mass="44808">MTLRPVPMGPASLAIEARPDMHRFEMKTSISYRNVAMLSRPEQEDLIGRLTERRLKPHLSHFPTGLVRLHATVERSRHRSVYRVRLRLVLPGGTLACGNDSPEPGPAIERSMTELERQLERHVAHLRHEDAWRRKERRAGLRQLKAALAEQTDAGSALFGECVRPLLAALQRFVQREIAYLQARGDLAAGDPTVDDIVDEALARACERQAQRPRRLEPLQWLYQIALERLADEVAHRQSEEGRCISLEGRLPVQLHEPHDDDDELLFEYWQPDEVLRLEDVVPATDGSPEDAVMTRELRELVATLLAELPEPWRRAVTLCRLEAQPADAAARVLGITEPELEDRLAHADAFLRARLADLRLTPGPSVEPAGYIVPGTLPLASGLSRDFDEATRRDVP</sequence>
<reference evidence="1" key="1">
    <citation type="submission" date="2022-01" db="EMBL/GenBank/DDBJ databases">
        <title>Genome sequence and assembly of Parabukholderia sp. RG36.</title>
        <authorList>
            <person name="Chhetri G."/>
        </authorList>
    </citation>
    <scope>NUCLEOTIDE SEQUENCE</scope>
    <source>
        <strain evidence="1">RG36</strain>
    </source>
</reference>
<dbReference type="InterPro" id="IPR013324">
    <property type="entry name" value="RNA_pol_sigma_r3/r4-like"/>
</dbReference>
<dbReference type="Gene3D" id="1.10.10.10">
    <property type="entry name" value="Winged helix-like DNA-binding domain superfamily/Winged helix DNA-binding domain"/>
    <property type="match status" value="1"/>
</dbReference>
<dbReference type="RefSeq" id="WP_238466512.1">
    <property type="nucleotide sequence ID" value="NZ_JAKLJA010000025.1"/>
</dbReference>
<dbReference type="AlphaFoldDB" id="A0A9X1RXM1"/>
<proteinExistence type="predicted"/>
<dbReference type="InterPro" id="IPR036567">
    <property type="entry name" value="RHF-like"/>
</dbReference>
<evidence type="ECO:0000313" key="1">
    <source>
        <dbReference type="EMBL" id="MCG5076593.1"/>
    </source>
</evidence>
<keyword evidence="2" id="KW-1185">Reference proteome</keyword>
<protein>
    <submittedName>
        <fullName evidence="1">RNA polymerase subunit sigma-28</fullName>
    </submittedName>
</protein>
<dbReference type="SUPFAM" id="SSF69754">
    <property type="entry name" value="Ribosome binding protein Y (YfiA homologue)"/>
    <property type="match status" value="1"/>
</dbReference>
<comment type="caution">
    <text evidence="1">The sequence shown here is derived from an EMBL/GenBank/DDBJ whole genome shotgun (WGS) entry which is preliminary data.</text>
</comment>
<name>A0A9X1RXM1_9BURK</name>
<dbReference type="SUPFAM" id="SSF88659">
    <property type="entry name" value="Sigma3 and sigma4 domains of RNA polymerase sigma factors"/>
    <property type="match status" value="1"/>
</dbReference>
<dbReference type="EMBL" id="JAKLJA010000025">
    <property type="protein sequence ID" value="MCG5076593.1"/>
    <property type="molecule type" value="Genomic_DNA"/>
</dbReference>
<dbReference type="InterPro" id="IPR036388">
    <property type="entry name" value="WH-like_DNA-bd_sf"/>
</dbReference>
<dbReference type="Proteomes" id="UP001139308">
    <property type="component" value="Unassembled WGS sequence"/>
</dbReference>